<dbReference type="EMBL" id="VFPH01000002">
    <property type="protein sequence ID" value="TQM36573.1"/>
    <property type="molecule type" value="Genomic_DNA"/>
</dbReference>
<keyword evidence="4 5" id="KW-0732">Signal</keyword>
<evidence type="ECO:0000256" key="3">
    <source>
        <dbReference type="ARBA" id="ARBA00022448"/>
    </source>
</evidence>
<accession>A0A543FRV2</accession>
<evidence type="ECO:0000256" key="5">
    <source>
        <dbReference type="SAM" id="SignalP"/>
    </source>
</evidence>
<dbReference type="CDD" id="cd13585">
    <property type="entry name" value="PBP2_TMBP_like"/>
    <property type="match status" value="1"/>
</dbReference>
<evidence type="ECO:0000256" key="2">
    <source>
        <dbReference type="ARBA" id="ARBA00008520"/>
    </source>
</evidence>
<protein>
    <submittedName>
        <fullName evidence="6">Carbohydrate ABC transporter substrate-binding protein (CUT1 family)</fullName>
    </submittedName>
</protein>
<feature type="signal peptide" evidence="5">
    <location>
        <begin position="1"/>
        <end position="20"/>
    </location>
</feature>
<reference evidence="6 7" key="1">
    <citation type="submission" date="2019-06" db="EMBL/GenBank/DDBJ databases">
        <title>Sequencing the genomes of 1000 actinobacteria strains.</title>
        <authorList>
            <person name="Klenk H.-P."/>
        </authorList>
    </citation>
    <scope>NUCLEOTIDE SEQUENCE [LARGE SCALE GENOMIC DNA]</scope>
    <source>
        <strain evidence="6 7">DSM 45511</strain>
    </source>
</reference>
<dbReference type="PROSITE" id="PS51257">
    <property type="entry name" value="PROKAR_LIPOPROTEIN"/>
    <property type="match status" value="1"/>
</dbReference>
<sequence length="422" mass="45310">MKRYPSALAAIAAASAVALAGCSSPASETVDPSAPVTLTVSAWNLDKTPEFNALFEAFEAAHPNVTIQPVEILADDYPEKVATMLAGGDTTDVLTMKNVIDYARYANRGQLLDLTDFVGGLEKDKIAGLEPFDIDGKYAAVPYRQDFWVLYYNKKLFDEAGLPYPDHLTWAQYSELAKKLTSGTTPDGQKVYGTYHHIWRSVVQATAAAQTGGDQLSGDYEFFSDQYALALDLQNAGAALDWGTAKTQKVNYRSMFETGQTAMLPMGTWYIAGIKAAIEGGTSSVEWGMAPMPQISSGGETATFGSPTAFAVNEKAKNVEVAKEFIRFATGEEGAKVLAGIGVVPAYGSDAVTAAFTALPADELSRTTFTENKKVVLEMPVSDVTSDIDTILNEEHELIMAGQKSIADGIRDAGDRVKNEVL</sequence>
<name>A0A543FRV2_9PSEU</name>
<feature type="chain" id="PRO_5038864470" evidence="5">
    <location>
        <begin position="21"/>
        <end position="422"/>
    </location>
</feature>
<dbReference type="Pfam" id="PF01547">
    <property type="entry name" value="SBP_bac_1"/>
    <property type="match status" value="1"/>
</dbReference>
<comment type="similarity">
    <text evidence="2">Belongs to the bacterial solute-binding protein 1 family.</text>
</comment>
<keyword evidence="7" id="KW-1185">Reference proteome</keyword>
<dbReference type="PANTHER" id="PTHR43649:SF31">
    <property type="entry name" value="SN-GLYCEROL-3-PHOSPHATE-BINDING PERIPLASMIC PROTEIN UGPB"/>
    <property type="match status" value="1"/>
</dbReference>
<evidence type="ECO:0000313" key="7">
    <source>
        <dbReference type="Proteomes" id="UP000319818"/>
    </source>
</evidence>
<dbReference type="Gene3D" id="3.40.190.10">
    <property type="entry name" value="Periplasmic binding protein-like II"/>
    <property type="match status" value="1"/>
</dbReference>
<evidence type="ECO:0000256" key="4">
    <source>
        <dbReference type="ARBA" id="ARBA00022729"/>
    </source>
</evidence>
<comment type="subcellular location">
    <subcellularLocation>
        <location evidence="1">Cell envelope</location>
    </subcellularLocation>
</comment>
<comment type="caution">
    <text evidence="6">The sequence shown here is derived from an EMBL/GenBank/DDBJ whole genome shotgun (WGS) entry which is preliminary data.</text>
</comment>
<dbReference type="InterPro" id="IPR050490">
    <property type="entry name" value="Bact_solute-bd_prot1"/>
</dbReference>
<dbReference type="RefSeq" id="WP_142103462.1">
    <property type="nucleotide sequence ID" value="NZ_VFPH01000002.1"/>
</dbReference>
<dbReference type="SUPFAM" id="SSF53850">
    <property type="entry name" value="Periplasmic binding protein-like II"/>
    <property type="match status" value="1"/>
</dbReference>
<gene>
    <name evidence="6" type="ORF">FB388_3754</name>
</gene>
<organism evidence="6 7">
    <name type="scientific">Pseudonocardia cypriaca</name>
    <dbReference type="NCBI Taxonomy" id="882449"/>
    <lineage>
        <taxon>Bacteria</taxon>
        <taxon>Bacillati</taxon>
        <taxon>Actinomycetota</taxon>
        <taxon>Actinomycetes</taxon>
        <taxon>Pseudonocardiales</taxon>
        <taxon>Pseudonocardiaceae</taxon>
        <taxon>Pseudonocardia</taxon>
    </lineage>
</organism>
<dbReference type="InterPro" id="IPR006059">
    <property type="entry name" value="SBP"/>
</dbReference>
<keyword evidence="3" id="KW-0813">Transport</keyword>
<evidence type="ECO:0000256" key="1">
    <source>
        <dbReference type="ARBA" id="ARBA00004196"/>
    </source>
</evidence>
<evidence type="ECO:0000313" key="6">
    <source>
        <dbReference type="EMBL" id="TQM36573.1"/>
    </source>
</evidence>
<dbReference type="OrthoDB" id="2510110at2"/>
<proteinExistence type="inferred from homology"/>
<dbReference type="Proteomes" id="UP000319818">
    <property type="component" value="Unassembled WGS sequence"/>
</dbReference>
<dbReference type="GO" id="GO:0030313">
    <property type="term" value="C:cell envelope"/>
    <property type="evidence" value="ECO:0007669"/>
    <property type="project" value="UniProtKB-SubCell"/>
</dbReference>
<dbReference type="AlphaFoldDB" id="A0A543FRV2"/>
<dbReference type="PANTHER" id="PTHR43649">
    <property type="entry name" value="ARABINOSE-BINDING PROTEIN-RELATED"/>
    <property type="match status" value="1"/>
</dbReference>